<feature type="region of interest" description="Disordered" evidence="1">
    <location>
        <begin position="1368"/>
        <end position="1393"/>
    </location>
</feature>
<dbReference type="Proteomes" id="UP000198406">
    <property type="component" value="Unassembled WGS sequence"/>
</dbReference>
<dbReference type="SUPFAM" id="SSF56784">
    <property type="entry name" value="HAD-like"/>
    <property type="match status" value="1"/>
</dbReference>
<evidence type="ECO:0000313" key="3">
    <source>
        <dbReference type="Proteomes" id="UP000198406"/>
    </source>
</evidence>
<protein>
    <submittedName>
        <fullName evidence="2">Uncharacterized protein</fullName>
    </submittedName>
</protein>
<feature type="compositionally biased region" description="Basic and acidic residues" evidence="1">
    <location>
        <begin position="1640"/>
        <end position="1655"/>
    </location>
</feature>
<dbReference type="InterPro" id="IPR036412">
    <property type="entry name" value="HAD-like_sf"/>
</dbReference>
<keyword evidence="3" id="KW-1185">Reference proteome</keyword>
<name>A0A1Z5KIH9_FISSO</name>
<dbReference type="OrthoDB" id="47790at2759"/>
<proteinExistence type="predicted"/>
<dbReference type="PANTHER" id="PTHR47858:SF2">
    <property type="entry name" value="HALOACID DEHALOGENASE-LIKE HYDROLASE (HAD) SUPERFAMILY PROTEIN"/>
    <property type="match status" value="1"/>
</dbReference>
<feature type="region of interest" description="Disordered" evidence="1">
    <location>
        <begin position="804"/>
        <end position="877"/>
    </location>
</feature>
<gene>
    <name evidence="2" type="ORF">FisN_6Hh111</name>
</gene>
<sequence>MYFFPANNPRVVVAYLLAFLSCYYYSAQGFSVPSLRSHISPRSTRHYASKSDDEPPNLLDILRTSREDRKRKRDRLREWISSTNSSPMVQSINVDDGSTVEPPARVKSKFESLFAGMPSLSDILGEPSEEVEEEKTRKGKGNDETWFQQERQKIVGRYNEMMQDTLDLLEEQRRDDPDSVPENAEAMIRSVMNQEMEREIQQTKETLQVENMMQLEAELKAMVNEKDLAMEPPSEKVQQLMEQSEKEFRQREALQSQREEFLQYEEDAFRKAAKDSNIDPLAKPSEGQDLDQWVLSRLELIASGKQYEEGGETILDILDANIEDLRERIEKEERSKGSIRPETLKEWQMYRAIATRLTGGSSSGSDYLDSERQFEGQINERLASWKEYVLKEDDFRRQSGLARGPKLPFEWQESSLSQSVSRQEHLSAAEDLQQRIKTRKEINRMSIEALESLLTTSDAQRRDKLQAEIDYLKSTLESNDYLDVDETSLAASIIDQSPVDLRDVFSSQDDDNLYETIPFETPPQKLFFTSEPDQGETLNEKAEEINRKLQPPATPFFTDAADRESLGESTPKVRPPSTPFFMDAGEGEQSYAPSSGVLGSMEDQKLEAMFRRAGARTAEERRLIREQWEDFKATEKEKRDLSGLSGESGDVLTANIKYKLEDVMTSDGDFDADKILATIGKRPERRRKDSDSQNKIDSNTVAQDQKSSINEKEVIDSMFRSVSAVGGGRYRDDPDEYAKQKAYYEEIVNKEKEIRESIQSDDSVDPDLDVTSLDDVEYANQVIASLGPRPKPKRIRILDEGQFSDQGGALAFEQDDDDDDEEEDEIEEDLRNNLQSLESDYPPDMPEWLRREQDEARSRNGRPKNFPGNTIDQVFDDTDYDKNLRQLAEYERRRAGKGRQMGIDISDVLGRSILETDDYADYKFDNDYQRGRQDNWGSVSFASRKADLMEYTELDVAQLNALIDHRDSTYSTGFSQYIPRVNKPFKDFGAIFRLEGVLVDLTGLHLESWTRVAADFGYRVPTVEDVRRASVTRPDIAVKDCLFWTDDFMQCTRVAIAHHKIFSEVFNEWSQQSGVTLPELKFDAQGTQGSLAIGEELVQKQPRSEQRQTVRLAGGETEAIQRFTTAWEKTAQEFGKQIPTYDEVLRSTLLSPDIAVAEVFRWTRNPTEIDAIASKFRLFLSGNSASKSTQQEPRQPQHNRPLSKTEVMEIHFHAWLKVAAAFDFDEPTPDEVAAAFVINDPLIAVRDGFAWSEDRIVINQAVDMFQETIRSLLGQPSKDLEGEKMKASHESESMHNFPSQDEIFRISKEAWTAVSFYLGHGVPDTAQIQFALTVGPEEAITTGFQWTSDPRRAAELVDLYRKELEKRKTWRSESERDNSSTPQSSISQATQKKESGVDQDLIYKVAYDAWVATAFRMGYTAPDPEQVIFALTVGQEDAIRTGFQWTEEADVVNEITKIYKDELATRRQTWAHSVNEIDTAGSSSEANKLPPVTVMDGVRNWVSSLRNVEMPCSVISFLDKDQVDILLEYAGLSDLFELDKRVSMSSGYSRESQQMLGAALRNERRPDHCVVFDTTPHASAAAHEVEMRSVGVIGPYPRYELLSADTTSNSFNELTAMNIRRLFGERVYDQPMMDAQQAEPETRRPTKTKYFWEED</sequence>
<evidence type="ECO:0000313" key="2">
    <source>
        <dbReference type="EMBL" id="GAX25851.1"/>
    </source>
</evidence>
<dbReference type="PANTHER" id="PTHR47858">
    <property type="entry name" value="HALOACID DEHALOGENASE-LIKE HYDROLASE (HAD) SUPERFAMILY PROTEIN"/>
    <property type="match status" value="1"/>
</dbReference>
<dbReference type="InParanoid" id="A0A1Z5KIH9"/>
<reference evidence="2 3" key="1">
    <citation type="journal article" date="2015" name="Plant Cell">
        <title>Oil accumulation by the oleaginous diatom Fistulifera solaris as revealed by the genome and transcriptome.</title>
        <authorList>
            <person name="Tanaka T."/>
            <person name="Maeda Y."/>
            <person name="Veluchamy A."/>
            <person name="Tanaka M."/>
            <person name="Abida H."/>
            <person name="Marechal E."/>
            <person name="Bowler C."/>
            <person name="Muto M."/>
            <person name="Sunaga Y."/>
            <person name="Tanaka M."/>
            <person name="Yoshino T."/>
            <person name="Taniguchi T."/>
            <person name="Fukuda Y."/>
            <person name="Nemoto M."/>
            <person name="Matsumoto M."/>
            <person name="Wong P.S."/>
            <person name="Aburatani S."/>
            <person name="Fujibuchi W."/>
        </authorList>
    </citation>
    <scope>NUCLEOTIDE SEQUENCE [LARGE SCALE GENOMIC DNA]</scope>
    <source>
        <strain evidence="2 3">JPCC DA0580</strain>
    </source>
</reference>
<dbReference type="Gene3D" id="3.40.50.1000">
    <property type="entry name" value="HAD superfamily/HAD-like"/>
    <property type="match status" value="1"/>
</dbReference>
<accession>A0A1Z5KIH9</accession>
<feature type="region of interest" description="Disordered" evidence="1">
    <location>
        <begin position="1633"/>
        <end position="1655"/>
    </location>
</feature>
<dbReference type="InterPro" id="IPR023214">
    <property type="entry name" value="HAD_sf"/>
</dbReference>
<feature type="compositionally biased region" description="Basic and acidic residues" evidence="1">
    <location>
        <begin position="1368"/>
        <end position="1378"/>
    </location>
</feature>
<feature type="compositionally biased region" description="Polar residues" evidence="1">
    <location>
        <begin position="1379"/>
        <end position="1390"/>
    </location>
</feature>
<evidence type="ECO:0000256" key="1">
    <source>
        <dbReference type="SAM" id="MobiDB-lite"/>
    </source>
</evidence>
<feature type="compositionally biased region" description="Polar residues" evidence="1">
    <location>
        <begin position="695"/>
        <end position="708"/>
    </location>
</feature>
<comment type="caution">
    <text evidence="2">The sequence shown here is derived from an EMBL/GenBank/DDBJ whole genome shotgun (WGS) entry which is preliminary data.</text>
</comment>
<dbReference type="EMBL" id="BDSP01000234">
    <property type="protein sequence ID" value="GAX25851.1"/>
    <property type="molecule type" value="Genomic_DNA"/>
</dbReference>
<feature type="compositionally biased region" description="Basic and acidic residues" evidence="1">
    <location>
        <begin position="847"/>
        <end position="858"/>
    </location>
</feature>
<organism evidence="2 3">
    <name type="scientific">Fistulifera solaris</name>
    <name type="common">Oleaginous diatom</name>
    <dbReference type="NCBI Taxonomy" id="1519565"/>
    <lineage>
        <taxon>Eukaryota</taxon>
        <taxon>Sar</taxon>
        <taxon>Stramenopiles</taxon>
        <taxon>Ochrophyta</taxon>
        <taxon>Bacillariophyta</taxon>
        <taxon>Bacillariophyceae</taxon>
        <taxon>Bacillariophycidae</taxon>
        <taxon>Naviculales</taxon>
        <taxon>Naviculaceae</taxon>
        <taxon>Fistulifera</taxon>
    </lineage>
</organism>
<feature type="region of interest" description="Disordered" evidence="1">
    <location>
        <begin position="679"/>
        <end position="712"/>
    </location>
</feature>
<feature type="compositionally biased region" description="Acidic residues" evidence="1">
    <location>
        <begin position="813"/>
        <end position="828"/>
    </location>
</feature>
<feature type="region of interest" description="Disordered" evidence="1">
    <location>
        <begin position="121"/>
        <end position="142"/>
    </location>
</feature>